<dbReference type="InterPro" id="IPR002110">
    <property type="entry name" value="Ankyrin_rpt"/>
</dbReference>
<dbReference type="AlphaFoldDB" id="A0A1Q9CAV6"/>
<comment type="caution">
    <text evidence="3">The sequence shown here is derived from an EMBL/GenBank/DDBJ whole genome shotgun (WGS) entry which is preliminary data.</text>
</comment>
<evidence type="ECO:0000313" key="4">
    <source>
        <dbReference type="Proteomes" id="UP000186817"/>
    </source>
</evidence>
<accession>A0A1Q9CAV6</accession>
<dbReference type="PROSITE" id="PS50088">
    <property type="entry name" value="ANK_REPEAT"/>
    <property type="match status" value="1"/>
</dbReference>
<dbReference type="Pfam" id="PF00023">
    <property type="entry name" value="Ank"/>
    <property type="match status" value="1"/>
</dbReference>
<protein>
    <submittedName>
        <fullName evidence="3">Uncharacterized protein</fullName>
    </submittedName>
</protein>
<gene>
    <name evidence="3" type="ORF">AK812_SmicGene39561</name>
</gene>
<dbReference type="EMBL" id="LSRX01001419">
    <property type="protein sequence ID" value="OLP80070.1"/>
    <property type="molecule type" value="Genomic_DNA"/>
</dbReference>
<reference evidence="3 4" key="1">
    <citation type="submission" date="2016-02" db="EMBL/GenBank/DDBJ databases">
        <title>Genome analysis of coral dinoflagellate symbionts highlights evolutionary adaptations to a symbiotic lifestyle.</title>
        <authorList>
            <person name="Aranda M."/>
            <person name="Li Y."/>
            <person name="Liew Y.J."/>
            <person name="Baumgarten S."/>
            <person name="Simakov O."/>
            <person name="Wilson M."/>
            <person name="Piel J."/>
            <person name="Ashoor H."/>
            <person name="Bougouffa S."/>
            <person name="Bajic V.B."/>
            <person name="Ryu T."/>
            <person name="Ravasi T."/>
            <person name="Bayer T."/>
            <person name="Micklem G."/>
            <person name="Kim H."/>
            <person name="Bhak J."/>
            <person name="Lajeunesse T.C."/>
            <person name="Voolstra C.R."/>
        </authorList>
    </citation>
    <scope>NUCLEOTIDE SEQUENCE [LARGE SCALE GENOMIC DNA]</scope>
    <source>
        <strain evidence="3 4">CCMP2467</strain>
    </source>
</reference>
<name>A0A1Q9CAV6_SYMMI</name>
<dbReference type="PROSITE" id="PS50297">
    <property type="entry name" value="ANK_REP_REGION"/>
    <property type="match status" value="1"/>
</dbReference>
<sequence length="117" mass="13066">MLPTLRLVKPPRKLAQLMPSELAIREAGKYGESEGTASTAASSASLADFVALTPGQRRRMERRAKMQDHRRPQRRPAGCFIWRKEEVLYPIHVAAQEGNPRLVRALLLAGADPQQKP</sequence>
<feature type="region of interest" description="Disordered" evidence="2">
    <location>
        <begin position="53"/>
        <end position="73"/>
    </location>
</feature>
<dbReference type="Proteomes" id="UP000186817">
    <property type="component" value="Unassembled WGS sequence"/>
</dbReference>
<evidence type="ECO:0000256" key="2">
    <source>
        <dbReference type="SAM" id="MobiDB-lite"/>
    </source>
</evidence>
<organism evidence="3 4">
    <name type="scientific">Symbiodinium microadriaticum</name>
    <name type="common">Dinoflagellate</name>
    <name type="synonym">Zooxanthella microadriatica</name>
    <dbReference type="NCBI Taxonomy" id="2951"/>
    <lineage>
        <taxon>Eukaryota</taxon>
        <taxon>Sar</taxon>
        <taxon>Alveolata</taxon>
        <taxon>Dinophyceae</taxon>
        <taxon>Suessiales</taxon>
        <taxon>Symbiodiniaceae</taxon>
        <taxon>Symbiodinium</taxon>
    </lineage>
</organism>
<feature type="repeat" description="ANK" evidence="1">
    <location>
        <begin position="86"/>
        <end position="117"/>
    </location>
</feature>
<dbReference type="OrthoDB" id="10382242at2759"/>
<feature type="non-terminal residue" evidence="3">
    <location>
        <position position="117"/>
    </location>
</feature>
<evidence type="ECO:0000313" key="3">
    <source>
        <dbReference type="EMBL" id="OLP80070.1"/>
    </source>
</evidence>
<proteinExistence type="predicted"/>
<keyword evidence="4" id="KW-1185">Reference proteome</keyword>
<keyword evidence="1" id="KW-0040">ANK repeat</keyword>
<evidence type="ECO:0000256" key="1">
    <source>
        <dbReference type="PROSITE-ProRule" id="PRU00023"/>
    </source>
</evidence>